<dbReference type="PANTHER" id="PTHR43316">
    <property type="entry name" value="HYDROLASE, HALOACID DELAHOGENASE-RELATED"/>
    <property type="match status" value="1"/>
</dbReference>
<protein>
    <submittedName>
        <fullName evidence="2">Uncharacterized protein</fullName>
    </submittedName>
</protein>
<evidence type="ECO:0000313" key="3">
    <source>
        <dbReference type="Proteomes" id="UP000662200"/>
    </source>
</evidence>
<accession>A0A8J3BPK5</accession>
<evidence type="ECO:0000256" key="1">
    <source>
        <dbReference type="ARBA" id="ARBA00022801"/>
    </source>
</evidence>
<organism evidence="2 3">
    <name type="scientific">Pilimelia terevasa</name>
    <dbReference type="NCBI Taxonomy" id="53372"/>
    <lineage>
        <taxon>Bacteria</taxon>
        <taxon>Bacillati</taxon>
        <taxon>Actinomycetota</taxon>
        <taxon>Actinomycetes</taxon>
        <taxon>Micromonosporales</taxon>
        <taxon>Micromonosporaceae</taxon>
        <taxon>Pilimelia</taxon>
    </lineage>
</organism>
<keyword evidence="3" id="KW-1185">Reference proteome</keyword>
<dbReference type="GO" id="GO:0016787">
    <property type="term" value="F:hydrolase activity"/>
    <property type="evidence" value="ECO:0007669"/>
    <property type="project" value="UniProtKB-KW"/>
</dbReference>
<dbReference type="Proteomes" id="UP000662200">
    <property type="component" value="Unassembled WGS sequence"/>
</dbReference>
<dbReference type="NCBIfam" id="TIGR01549">
    <property type="entry name" value="HAD-SF-IA-v1"/>
    <property type="match status" value="1"/>
</dbReference>
<dbReference type="Pfam" id="PF13242">
    <property type="entry name" value="Hydrolase_like"/>
    <property type="match status" value="1"/>
</dbReference>
<dbReference type="EMBL" id="BMQC01000004">
    <property type="protein sequence ID" value="GGK24192.1"/>
    <property type="molecule type" value="Genomic_DNA"/>
</dbReference>
<dbReference type="Gene3D" id="3.40.50.1000">
    <property type="entry name" value="HAD superfamily/HAD-like"/>
    <property type="match status" value="1"/>
</dbReference>
<dbReference type="SUPFAM" id="SSF56784">
    <property type="entry name" value="HAD-like"/>
    <property type="match status" value="1"/>
</dbReference>
<reference evidence="2" key="1">
    <citation type="journal article" date="2014" name="Int. J. Syst. Evol. Microbiol.">
        <title>Complete genome sequence of Corynebacterium casei LMG S-19264T (=DSM 44701T), isolated from a smear-ripened cheese.</title>
        <authorList>
            <consortium name="US DOE Joint Genome Institute (JGI-PGF)"/>
            <person name="Walter F."/>
            <person name="Albersmeier A."/>
            <person name="Kalinowski J."/>
            <person name="Ruckert C."/>
        </authorList>
    </citation>
    <scope>NUCLEOTIDE SEQUENCE</scope>
    <source>
        <strain evidence="2">JCM 3091</strain>
    </source>
</reference>
<dbReference type="InterPro" id="IPR051540">
    <property type="entry name" value="S-2-haloacid_dehalogenase"/>
</dbReference>
<proteinExistence type="predicted"/>
<sequence>MALLLFSLDNTVLDRTAALRAWGGWFLDDIGAPVADLDWLLNIDADGLTPRWDVAYALSDRYQLDTSPYALAEEVHEGVLRELRLEPLVATALRIARDAGHTPVVVTDGTVREVEDRIRWTGLDALLTDWVIAGDVGVSKPNPRIFTTAARRLGMSLDDAWIIGDSPECDISAAVSLGVRSIWVSRGREWPEPLYAPTRTADGVVAAIGSILGAQDPTRRSEFAAAAPSPASWR</sequence>
<dbReference type="AlphaFoldDB" id="A0A8J3BPK5"/>
<comment type="caution">
    <text evidence="2">The sequence shown here is derived from an EMBL/GenBank/DDBJ whole genome shotgun (WGS) entry which is preliminary data.</text>
</comment>
<dbReference type="InterPro" id="IPR036412">
    <property type="entry name" value="HAD-like_sf"/>
</dbReference>
<keyword evidence="1" id="KW-0378">Hydrolase</keyword>
<dbReference type="InterPro" id="IPR023214">
    <property type="entry name" value="HAD_sf"/>
</dbReference>
<evidence type="ECO:0000313" key="2">
    <source>
        <dbReference type="EMBL" id="GGK24192.1"/>
    </source>
</evidence>
<gene>
    <name evidence="2" type="ORF">GCM10010124_15860</name>
</gene>
<reference evidence="2" key="2">
    <citation type="submission" date="2020-09" db="EMBL/GenBank/DDBJ databases">
        <authorList>
            <person name="Sun Q."/>
            <person name="Ohkuma M."/>
        </authorList>
    </citation>
    <scope>NUCLEOTIDE SEQUENCE</scope>
    <source>
        <strain evidence="2">JCM 3091</strain>
    </source>
</reference>
<dbReference type="InterPro" id="IPR006439">
    <property type="entry name" value="HAD-SF_hydro_IA"/>
</dbReference>
<name>A0A8J3BPK5_9ACTN</name>
<dbReference type="RefSeq" id="WP_189113562.1">
    <property type="nucleotide sequence ID" value="NZ_BMQC01000004.1"/>
</dbReference>